<proteinExistence type="predicted"/>
<evidence type="ECO:0000313" key="3">
    <source>
        <dbReference type="Proteomes" id="UP000288216"/>
    </source>
</evidence>
<accession>A0A401QIV1</accession>
<evidence type="ECO:0000313" key="2">
    <source>
        <dbReference type="EMBL" id="GCB85305.1"/>
    </source>
</evidence>
<organism evidence="2 3">
    <name type="scientific">Scyliorhinus torazame</name>
    <name type="common">Cloudy catshark</name>
    <name type="synonym">Catulus torazame</name>
    <dbReference type="NCBI Taxonomy" id="75743"/>
    <lineage>
        <taxon>Eukaryota</taxon>
        <taxon>Metazoa</taxon>
        <taxon>Chordata</taxon>
        <taxon>Craniata</taxon>
        <taxon>Vertebrata</taxon>
        <taxon>Chondrichthyes</taxon>
        <taxon>Elasmobranchii</taxon>
        <taxon>Galeomorphii</taxon>
        <taxon>Galeoidea</taxon>
        <taxon>Carcharhiniformes</taxon>
        <taxon>Scyliorhinidae</taxon>
        <taxon>Scyliorhinus</taxon>
    </lineage>
</organism>
<reference evidence="2 3" key="1">
    <citation type="journal article" date="2018" name="Nat. Ecol. Evol.">
        <title>Shark genomes provide insights into elasmobranch evolution and the origin of vertebrates.</title>
        <authorList>
            <person name="Hara Y"/>
            <person name="Yamaguchi K"/>
            <person name="Onimaru K"/>
            <person name="Kadota M"/>
            <person name="Koyanagi M"/>
            <person name="Keeley SD"/>
            <person name="Tatsumi K"/>
            <person name="Tanaka K"/>
            <person name="Motone F"/>
            <person name="Kageyama Y"/>
            <person name="Nozu R"/>
            <person name="Adachi N"/>
            <person name="Nishimura O"/>
            <person name="Nakagawa R"/>
            <person name="Tanegashima C"/>
            <person name="Kiyatake I"/>
            <person name="Matsumoto R"/>
            <person name="Murakumo K"/>
            <person name="Nishida K"/>
            <person name="Terakita A"/>
            <person name="Kuratani S"/>
            <person name="Sato K"/>
            <person name="Hyodo S Kuraku.S."/>
        </authorList>
    </citation>
    <scope>NUCLEOTIDE SEQUENCE [LARGE SCALE GENOMIC DNA]</scope>
</reference>
<evidence type="ECO:0000256" key="1">
    <source>
        <dbReference type="SAM" id="MobiDB-lite"/>
    </source>
</evidence>
<comment type="caution">
    <text evidence="2">The sequence shown here is derived from an EMBL/GenBank/DDBJ whole genome shotgun (WGS) entry which is preliminary data.</text>
</comment>
<dbReference type="AlphaFoldDB" id="A0A401QIV1"/>
<dbReference type="OrthoDB" id="10452159at2759"/>
<feature type="non-terminal residue" evidence="2">
    <location>
        <position position="41"/>
    </location>
</feature>
<dbReference type="CDD" id="cd21342">
    <property type="entry name" value="Syt1_2_N"/>
    <property type="match status" value="1"/>
</dbReference>
<protein>
    <submittedName>
        <fullName evidence="2">Uncharacterized protein</fullName>
    </submittedName>
</protein>
<keyword evidence="3" id="KW-1185">Reference proteome</keyword>
<dbReference type="Proteomes" id="UP000288216">
    <property type="component" value="Unassembled WGS sequence"/>
</dbReference>
<feature type="region of interest" description="Disordered" evidence="1">
    <location>
        <begin position="1"/>
        <end position="24"/>
    </location>
</feature>
<name>A0A401QIV1_SCYTO</name>
<dbReference type="EMBL" id="BFAA01140655">
    <property type="protein sequence ID" value="GCB85305.1"/>
    <property type="molecule type" value="Genomic_DNA"/>
</dbReference>
<sequence length="41" mass="4627">MESTGTTLEPEPGHNVTETPSKHDVFSHMKNKFMNELSKIP</sequence>
<gene>
    <name evidence="2" type="ORF">scyTo_0025917</name>
</gene>